<evidence type="ECO:0000259" key="12">
    <source>
        <dbReference type="PROSITE" id="PS50095"/>
    </source>
</evidence>
<feature type="transmembrane region" description="Helical" evidence="11">
    <location>
        <begin position="2128"/>
        <end position="2147"/>
    </location>
</feature>
<dbReference type="InterPro" id="IPR001024">
    <property type="entry name" value="PLAT/LH2_dom"/>
</dbReference>
<evidence type="ECO:0000256" key="11">
    <source>
        <dbReference type="SAM" id="Phobius"/>
    </source>
</evidence>
<keyword evidence="4" id="KW-0732">Signal</keyword>
<dbReference type="OrthoDB" id="444119at2759"/>
<dbReference type="GeneID" id="108666956"/>
<dbReference type="PRINTS" id="PR01433">
    <property type="entry name" value="POLYCYSTIN2"/>
</dbReference>
<dbReference type="Pfam" id="PF02010">
    <property type="entry name" value="REJ"/>
    <property type="match status" value="1"/>
</dbReference>
<dbReference type="InterPro" id="IPR046791">
    <property type="entry name" value="Polycystin_dom"/>
</dbReference>
<gene>
    <name evidence="14" type="primary">LOC108666956</name>
</gene>
<evidence type="ECO:0000256" key="1">
    <source>
        <dbReference type="ARBA" id="ARBA00004141"/>
    </source>
</evidence>
<dbReference type="SMART" id="SM00303">
    <property type="entry name" value="GPS"/>
    <property type="match status" value="1"/>
</dbReference>
<keyword evidence="5 11" id="KW-1133">Transmembrane helix</keyword>
<accession>A0A8B7N724</accession>
<dbReference type="InterPro" id="IPR002859">
    <property type="entry name" value="PKD/REJ-like"/>
</dbReference>
<dbReference type="KEGG" id="hazt:108666956"/>
<evidence type="ECO:0000313" key="13">
    <source>
        <dbReference type="Proteomes" id="UP000694843"/>
    </source>
</evidence>
<dbReference type="Pfam" id="PF01825">
    <property type="entry name" value="GPS"/>
    <property type="match status" value="1"/>
</dbReference>
<comment type="subcellular location">
    <subcellularLocation>
        <location evidence="1">Membrane</location>
        <topology evidence="1">Multi-pass membrane protein</topology>
    </subcellularLocation>
</comment>
<dbReference type="Gene3D" id="2.60.60.20">
    <property type="entry name" value="PLAT/LH2 domain"/>
    <property type="match status" value="1"/>
</dbReference>
<feature type="domain" description="PLAT" evidence="12">
    <location>
        <begin position="1704"/>
        <end position="1823"/>
    </location>
</feature>
<feature type="transmembrane region" description="Helical" evidence="11">
    <location>
        <begin position="1661"/>
        <end position="1681"/>
    </location>
</feature>
<evidence type="ECO:0000256" key="9">
    <source>
        <dbReference type="PROSITE-ProRule" id="PRU00152"/>
    </source>
</evidence>
<dbReference type="InterPro" id="IPR003915">
    <property type="entry name" value="PKD_2"/>
</dbReference>
<sequence length="2722" mass="303831">MRKLTPVCVTGTYCGGACRTACTGTCSASCPNIPACSPACSVQSSITSYTPVTLVTLSGATTNDFDLSGQLYSVTEGTYLGFRTSSTTGIYTTVVSGNDTVKAHLKDTLLSSAGAILNLTLAYNHDVRIMIQAHPTVSLLPPIICIAPAPVNASNVPQPYTAATEQYIYNTSFLISLQISSWLHGVTIMNSSSPICQTAIGPATVAPEIWKGYAQLMNYSVFIPTGSPIFATMVVDTTSLYTYHENANTTTFNWTVPLTYALEGAYNITGYAKNFLGNVTFSTIVHVVPEVTDTWVVTVSCPCYNIDPYFTVNLTFPSAAHPPWNLTITIAYTANTTASTALSDVFVAPRVEDFGTYDGKGPGGASGAAKELKLGYLLQPAQAGNYSLLVNLSNEVSAAHFPVQIQVLEGIRNVTGVVTWVLDGIERAGNGPAGNIFVSNLTTLVTPSTLTGTPEKWRLYILPTKEEKIVDYVPGYKFNITYPGVGPVTFTVSAYNSKQGWVVAPSLNVTYVDSIAGFSLSDDGVLGSVNVSKPVISTFEILTPVSCLIINWGDNSTEEAFGDKLTCSRRYPEIPFKGYISSNQILQHTYTKEGIFTVRGLAYDLSNNVLTSQLDVVVADIPCKMPNVSVVDAVKQVYNAPSQIKSLPIRVMSNTIIECNKTVTVKRYWTIEMVNSTTGTTLSIKPIEGLLSSWNYTTLVVDALFLDIGYYKFTFTVDVQASKVIALIRSDYTYYQVIRSNLSASILAGGITSMSRAYTQNLDLKPGTESVDPDEPSAPFTDVKWYCRQILPTAEKLQVDAQNFPLDVNTQPIPAPKAAVGRTGGGCFGVGPGMLSYTGAVMTLQLSSFYLPEATYEFTAVVLKDVRRAKATLELKVVAQPPPEVAIRCAVPSLCLAQSDGRLVNPALRLTLAGSCTAFCTSPQYYSWAVRKDNGDYIVIDEPNCDASKTTCQQSFDSGTDGMTVSLSPSLYALNPLSEKFTVRLTIITSDNRIGYSQIVIKKNKPPTGGTCSVTSVNGYYCLLSQFTVSCDKWQDPEAIGISAYNFYYLEYKLDGKILKAAMASTSQNRLSAVFPYGNFSVYVEVSDSFGANTEYFIGNVTTIMPTKDMVTAYNTTAVLTALSTAGDSVQISMFIKALNSLVANANWSDISDSAFFQKNITEQEAMLTELSDSKSQQLQSLKNSAPPSSIAEVNVFSDVLDSSVSLILGSQAGPMTVGMDAREDCLSTLEKISGALPGIPVGSAYEYEPFVKSALGVMTALMKGMNGILEAEELLPPKDRQAAAKGALDYDGAIPDDPNMEIPDNLGDIYKQSIMESTSRQSISQLNRMNAVVESINTQVSSKLVKGESFSTRSSSGASIYIGKIGEETLKNGLTIRSPIDLNSSVILPQDFCPSIFSDEYSDCRKEFGLMFVTWPVITHFHPTTRVYLARFTKIIELVVTSNENRVNFTNATKLIQMEIPRDTNVNLTSLSANVTENINSAIPLVFHYFNITAPQAAYLIAVKPSSNTERLVLLVAHEMFPVPGKFLFSRLIGELPFVGDYHTLFIDSDTNNNRTGRFVAGVGKLLNNAHPSNFTRKDLDAKFSSNYFFKITIVGCYFYDEPTRSWSATGLKVLSANATHTKCGSNHLTQFGSGFLPTVNEINFEFLIANMGFVDNSTLYATLIVLIVLFIVAMIWGHYKDKKDIERRGVIPLPDNKPEDKYIYEVTFVTGPDSDAPCESQIYFMASGAYDETEVRFMPKANSNLYRRYDRNTFVMTTARPLGPLHYLRVFLDNRGRLPYDSWQLERVVFRDLQKFEQYTFETNAWLALNRGEGLIDRTFLCANNNEDTSTFSQRMYVNTNRNANQDHIWMSVFLRPIGSRYCRKERIVVCTTFLFVSMLLNAMFYQIEGESPIDGYAYIGPVPIALSQMFKGFMVIIFVFPFTALLGVIFKRARPRKYVRCKALDAIEKQRKTQFMTAGLSEEDASENSKVPEKHDEEPKPKMKPVVKCLPWWTRLLGWIICAVVMAGSLFLVWSYGITWGEITTVKWFSSFFTTFLVSILVSQWIKVAFVSCFGSLCCAPDHSVDDIDCDEELPQLKEDEKWAFMSPLDPSIVRDVHRVIGVTHDVEKTKNLRVKLTKERDMKFIVRGVLVYCIFLAVLLIIVTDKTNYNAFLMQKHFSDTFIKLKDNYLAYGRPNQLRNTDQFWLWAKLAVMNITRAQRWYNGATPYGLRGFMDDRANRMVGYPILRQIRNSRFVCSVPYPMNDTLPECTGDRGVLLEDYQDYCANWVLFNHSDPSCNYPEFKYQTSRQLKSFTSVGRLGTYGAGGYVIRLNGNQEDVIARLDQLQKVHWIDKRSRAVIFEFSVYNANVNLFMTGTIYFEINEGGGIVTKWRFEPVRLLRLESSASDKFLTLCELTFVVSTVFFTIRQLWELKKQKCGYFLMYWNIAEISIVLFSWVEIALYIYKLLLTLDVSHEFNQTKGNAYLRMDYPVLIDQYYTYILGLIMFLSILKLIKLLQFNKRMDVLALTIALCWDELSYFFIAFTVIFFAFCCLFYLIFYLFLPQFSTVISAVQTSFSMMLGKFDFAEMQQANSLSPLLFFIFSVLNSMVLVNIMLAIILKAFNEIKIDLSKRENPYDVMDYMWDNFKKYLVLQPNEINQVEVNLNKRERVAVQSESDRDLPDKVGQLLQHINSVYFDGRLDLSDSQALKEALHADAQKKRAPIFQHDGKPRTIFFSD</sequence>
<dbReference type="InterPro" id="IPR046338">
    <property type="entry name" value="GAIN_dom_sf"/>
</dbReference>
<reference evidence="14" key="1">
    <citation type="submission" date="2025-08" db="UniProtKB">
        <authorList>
            <consortium name="RefSeq"/>
        </authorList>
    </citation>
    <scope>IDENTIFICATION</scope>
    <source>
        <tissue evidence="14">Whole organism</tissue>
    </source>
</reference>
<dbReference type="GO" id="GO:0016020">
    <property type="term" value="C:membrane"/>
    <property type="evidence" value="ECO:0007669"/>
    <property type="project" value="UniProtKB-SubCell"/>
</dbReference>
<dbReference type="PROSITE" id="PS50095">
    <property type="entry name" value="PLAT"/>
    <property type="match status" value="1"/>
</dbReference>
<proteinExistence type="inferred from homology"/>
<evidence type="ECO:0000256" key="8">
    <source>
        <dbReference type="PIRSR" id="PIRSR603915-2"/>
    </source>
</evidence>
<keyword evidence="13" id="KW-1185">Reference proteome</keyword>
<dbReference type="GO" id="GO:0050982">
    <property type="term" value="P:detection of mechanical stimulus"/>
    <property type="evidence" value="ECO:0007669"/>
    <property type="project" value="TreeGrafter"/>
</dbReference>
<dbReference type="Pfam" id="PF20519">
    <property type="entry name" value="Polycystin_dom"/>
    <property type="match status" value="1"/>
</dbReference>
<evidence type="ECO:0000256" key="3">
    <source>
        <dbReference type="ARBA" id="ARBA00022692"/>
    </source>
</evidence>
<dbReference type="PANTHER" id="PTHR10877:SF150">
    <property type="entry name" value="REJ DOMAIN-CONTAINING PROTEIN"/>
    <property type="match status" value="1"/>
</dbReference>
<feature type="transmembrane region" description="Helical" evidence="11">
    <location>
        <begin position="2521"/>
        <end position="2547"/>
    </location>
</feature>
<organism evidence="13 14">
    <name type="scientific">Hyalella azteca</name>
    <name type="common">Amphipod</name>
    <dbReference type="NCBI Taxonomy" id="294128"/>
    <lineage>
        <taxon>Eukaryota</taxon>
        <taxon>Metazoa</taxon>
        <taxon>Ecdysozoa</taxon>
        <taxon>Arthropoda</taxon>
        <taxon>Crustacea</taxon>
        <taxon>Multicrustacea</taxon>
        <taxon>Malacostraca</taxon>
        <taxon>Eumalacostraca</taxon>
        <taxon>Peracarida</taxon>
        <taxon>Amphipoda</taxon>
        <taxon>Senticaudata</taxon>
        <taxon>Talitrida</taxon>
        <taxon>Talitroidea</taxon>
        <taxon>Hyalellidae</taxon>
        <taxon>Hyalella</taxon>
    </lineage>
</organism>
<feature type="transmembrane region" description="Helical" evidence="11">
    <location>
        <begin position="2427"/>
        <end position="2449"/>
    </location>
</feature>
<evidence type="ECO:0000313" key="14">
    <source>
        <dbReference type="RefSeq" id="XP_018009420.2"/>
    </source>
</evidence>
<comment type="similarity">
    <text evidence="2">Belongs to the polycystin family.</text>
</comment>
<feature type="transmembrane region" description="Helical" evidence="11">
    <location>
        <begin position="1910"/>
        <end position="1933"/>
    </location>
</feature>
<dbReference type="InterPro" id="IPR051223">
    <property type="entry name" value="Polycystin"/>
</dbReference>
<keyword evidence="7" id="KW-0325">Glycoprotein</keyword>
<dbReference type="Pfam" id="PF08016">
    <property type="entry name" value="PKD_channel"/>
    <property type="match status" value="1"/>
</dbReference>
<keyword evidence="3 11" id="KW-0812">Transmembrane</keyword>
<dbReference type="Proteomes" id="UP000694843">
    <property type="component" value="Unplaced"/>
</dbReference>
<dbReference type="GO" id="GO:0005262">
    <property type="term" value="F:calcium channel activity"/>
    <property type="evidence" value="ECO:0007669"/>
    <property type="project" value="TreeGrafter"/>
</dbReference>
<feature type="transmembrane region" description="Helical" evidence="11">
    <location>
        <begin position="2582"/>
        <end position="2607"/>
    </location>
</feature>
<feature type="transmembrane region" description="Helical" evidence="11">
    <location>
        <begin position="2481"/>
        <end position="2501"/>
    </location>
</feature>
<feature type="region of interest" description="Disordered" evidence="10">
    <location>
        <begin position="1963"/>
        <end position="1982"/>
    </location>
</feature>
<evidence type="ECO:0000256" key="7">
    <source>
        <dbReference type="ARBA" id="ARBA00023180"/>
    </source>
</evidence>
<evidence type="ECO:0000256" key="6">
    <source>
        <dbReference type="ARBA" id="ARBA00023136"/>
    </source>
</evidence>
<dbReference type="SUPFAM" id="SSF49723">
    <property type="entry name" value="Lipase/lipooxygenase domain (PLAT/LH2 domain)"/>
    <property type="match status" value="1"/>
</dbReference>
<dbReference type="PANTHER" id="PTHR10877">
    <property type="entry name" value="POLYCYSTIN FAMILY MEMBER"/>
    <property type="match status" value="1"/>
</dbReference>
<keyword evidence="6 11" id="KW-0472">Membrane</keyword>
<dbReference type="InterPro" id="IPR000203">
    <property type="entry name" value="GPS"/>
</dbReference>
<comment type="caution">
    <text evidence="9">Lacks conserved residue(s) required for the propagation of feature annotation.</text>
</comment>
<dbReference type="RefSeq" id="XP_018009420.2">
    <property type="nucleotide sequence ID" value="XM_018153931.2"/>
</dbReference>
<evidence type="ECO:0000256" key="5">
    <source>
        <dbReference type="ARBA" id="ARBA00022989"/>
    </source>
</evidence>
<feature type="transmembrane region" description="Helical" evidence="11">
    <location>
        <begin position="2031"/>
        <end position="2049"/>
    </location>
</feature>
<dbReference type="Gene3D" id="2.60.220.50">
    <property type="match status" value="1"/>
</dbReference>
<feature type="disulfide bond" evidence="8">
    <location>
        <begin position="2241"/>
        <end position="2254"/>
    </location>
</feature>
<feature type="transmembrane region" description="Helical" evidence="11">
    <location>
        <begin position="1995"/>
        <end position="2019"/>
    </location>
</feature>
<protein>
    <submittedName>
        <fullName evidence="14">Uncharacterized protein LOC108666956</fullName>
    </submittedName>
</protein>
<evidence type="ECO:0000256" key="2">
    <source>
        <dbReference type="ARBA" id="ARBA00007200"/>
    </source>
</evidence>
<dbReference type="InterPro" id="IPR036392">
    <property type="entry name" value="PLAT/LH2_dom_sf"/>
</dbReference>
<feature type="transmembrane region" description="Helical" evidence="11">
    <location>
        <begin position="2394"/>
        <end position="2415"/>
    </location>
</feature>
<evidence type="ECO:0000256" key="10">
    <source>
        <dbReference type="SAM" id="MobiDB-lite"/>
    </source>
</evidence>
<feature type="compositionally biased region" description="Basic and acidic residues" evidence="10">
    <location>
        <begin position="1973"/>
        <end position="1982"/>
    </location>
</feature>
<dbReference type="GO" id="GO:0005509">
    <property type="term" value="F:calcium ion binding"/>
    <property type="evidence" value="ECO:0007669"/>
    <property type="project" value="InterPro"/>
</dbReference>
<dbReference type="InterPro" id="IPR013122">
    <property type="entry name" value="PKD1_2_channel"/>
</dbReference>
<evidence type="ECO:0000256" key="4">
    <source>
        <dbReference type="ARBA" id="ARBA00022729"/>
    </source>
</evidence>
<dbReference type="OMA" id="AWIDRYT"/>
<feature type="transmembrane region" description="Helical" evidence="11">
    <location>
        <begin position="1870"/>
        <end position="1890"/>
    </location>
</feature>
<name>A0A8B7N724_HYAAZ</name>